<dbReference type="Proteomes" id="UP001499854">
    <property type="component" value="Unassembled WGS sequence"/>
</dbReference>
<comment type="caution">
    <text evidence="1">The sequence shown here is derived from an EMBL/GenBank/DDBJ whole genome shotgun (WGS) entry which is preliminary data.</text>
</comment>
<evidence type="ECO:0000313" key="1">
    <source>
        <dbReference type="EMBL" id="GAA1995246.1"/>
    </source>
</evidence>
<keyword evidence="2" id="KW-1185">Reference proteome</keyword>
<evidence type="ECO:0000313" key="2">
    <source>
        <dbReference type="Proteomes" id="UP001499854"/>
    </source>
</evidence>
<name>A0ABN2SZJ8_9ACTN</name>
<organism evidence="1 2">
    <name type="scientific">Catenulispora subtropica</name>
    <dbReference type="NCBI Taxonomy" id="450798"/>
    <lineage>
        <taxon>Bacteria</taxon>
        <taxon>Bacillati</taxon>
        <taxon>Actinomycetota</taxon>
        <taxon>Actinomycetes</taxon>
        <taxon>Catenulisporales</taxon>
        <taxon>Catenulisporaceae</taxon>
        <taxon>Catenulispora</taxon>
    </lineage>
</organism>
<accession>A0ABN2SZJ8</accession>
<dbReference type="EMBL" id="BAAAQM010000054">
    <property type="protein sequence ID" value="GAA1995246.1"/>
    <property type="molecule type" value="Genomic_DNA"/>
</dbReference>
<proteinExistence type="predicted"/>
<gene>
    <name evidence="1" type="ORF">GCM10009838_69910</name>
</gene>
<protein>
    <submittedName>
        <fullName evidence="1">Uncharacterized protein</fullName>
    </submittedName>
</protein>
<reference evidence="1 2" key="1">
    <citation type="journal article" date="2019" name="Int. J. Syst. Evol. Microbiol.">
        <title>The Global Catalogue of Microorganisms (GCM) 10K type strain sequencing project: providing services to taxonomists for standard genome sequencing and annotation.</title>
        <authorList>
            <consortium name="The Broad Institute Genomics Platform"/>
            <consortium name="The Broad Institute Genome Sequencing Center for Infectious Disease"/>
            <person name="Wu L."/>
            <person name="Ma J."/>
        </authorList>
    </citation>
    <scope>NUCLEOTIDE SEQUENCE [LARGE SCALE GENOMIC DNA]</scope>
    <source>
        <strain evidence="1 2">JCM 16013</strain>
    </source>
</reference>
<sequence>MRDGDIAYVVLPYPAADQFCCPVVKLADEATGTDCLLVLAEDVHPVDPGST</sequence>